<proteinExistence type="predicted"/>
<dbReference type="PANTHER" id="PTHR46523:SF1">
    <property type="entry name" value="DCTP PYROPHOSPHATASE 1"/>
    <property type="match status" value="1"/>
</dbReference>
<dbReference type="HOGENOM" id="CLU_110454_2_2_11"/>
<dbReference type="eggNOG" id="COG1694">
    <property type="taxonomic scope" value="Bacteria"/>
</dbReference>
<dbReference type="InterPro" id="IPR052555">
    <property type="entry name" value="dCTP_Pyrophosphatase"/>
</dbReference>
<accession>K0EKZ9</accession>
<dbReference type="AlphaFoldDB" id="K0EKZ9"/>
<sequence length="134" mass="15050">MLGAVSACYNLGMTIDRLQALLADFAAERQWERFHTPKNLVMALTGEVGELSELFQWLTAEESSAILDDPTRRTQVEDEVADVFIYLLQLADVLRIDLLAVAEAKVRKNAQRYPSDIVRGRAVKSSDLHRNACD</sequence>
<reference evidence="1 2" key="1">
    <citation type="journal article" date="2012" name="J. Bacteriol.">
        <title>Complete genome sequence of Nocardia brasiliensis HUJEG-1.</title>
        <authorList>
            <person name="Vera-Cabrera L."/>
            <person name="Ortiz-Lopez R."/>
            <person name="Elizondo-Gonzalez R."/>
            <person name="Perez-Maya A.A."/>
            <person name="Ocampo-Candiani J."/>
        </authorList>
    </citation>
    <scope>NUCLEOTIDE SEQUENCE [LARGE SCALE GENOMIC DNA]</scope>
    <source>
        <strain evidence="2">ATCC 700358</strain>
    </source>
</reference>
<dbReference type="EMBL" id="CP003876">
    <property type="protein sequence ID" value="AFU00128.1"/>
    <property type="molecule type" value="Genomic_DNA"/>
</dbReference>
<name>K0EKZ9_NOCB7</name>
<organism evidence="1 2">
    <name type="scientific">Nocardia brasiliensis (strain ATCC 700358 / HUJEG-1)</name>
    <dbReference type="NCBI Taxonomy" id="1133849"/>
    <lineage>
        <taxon>Bacteria</taxon>
        <taxon>Bacillati</taxon>
        <taxon>Actinomycetota</taxon>
        <taxon>Actinomycetes</taxon>
        <taxon>Mycobacteriales</taxon>
        <taxon>Nocardiaceae</taxon>
        <taxon>Nocardia</taxon>
    </lineage>
</organism>
<gene>
    <name evidence="1" type="ORF">O3I_010835</name>
</gene>
<dbReference type="CDD" id="cd11537">
    <property type="entry name" value="NTP-PPase_RS21-C6_like"/>
    <property type="match status" value="1"/>
</dbReference>
<dbReference type="KEGG" id="nbr:O3I_010835"/>
<dbReference type="PANTHER" id="PTHR46523">
    <property type="entry name" value="DCTP PYROPHOSPHATASE 1"/>
    <property type="match status" value="1"/>
</dbReference>
<evidence type="ECO:0000313" key="2">
    <source>
        <dbReference type="Proteomes" id="UP000006304"/>
    </source>
</evidence>
<dbReference type="InterPro" id="IPR025984">
    <property type="entry name" value="DCTPP"/>
</dbReference>
<dbReference type="Pfam" id="PF12643">
    <property type="entry name" value="MazG-like"/>
    <property type="match status" value="1"/>
</dbReference>
<keyword evidence="1" id="KW-0378">Hydrolase</keyword>
<dbReference type="Proteomes" id="UP000006304">
    <property type="component" value="Chromosome"/>
</dbReference>
<dbReference type="STRING" id="1133849.O3I_010835"/>
<keyword evidence="2" id="KW-1185">Reference proteome</keyword>
<dbReference type="SUPFAM" id="SSF101386">
    <property type="entry name" value="all-alpha NTP pyrophosphatases"/>
    <property type="match status" value="1"/>
</dbReference>
<dbReference type="Gene3D" id="1.10.287.1080">
    <property type="entry name" value="MazG-like"/>
    <property type="match status" value="1"/>
</dbReference>
<dbReference type="GO" id="GO:0009143">
    <property type="term" value="P:nucleoside triphosphate catabolic process"/>
    <property type="evidence" value="ECO:0007669"/>
    <property type="project" value="InterPro"/>
</dbReference>
<dbReference type="GO" id="GO:0047429">
    <property type="term" value="F:nucleoside triphosphate diphosphatase activity"/>
    <property type="evidence" value="ECO:0007669"/>
    <property type="project" value="InterPro"/>
</dbReference>
<dbReference type="PIRSF" id="PIRSF029826">
    <property type="entry name" value="UCP029826_pph"/>
    <property type="match status" value="1"/>
</dbReference>
<protein>
    <submittedName>
        <fullName evidence="1">MazG nucleotide pyrophosphohydrolase</fullName>
    </submittedName>
</protein>
<evidence type="ECO:0000313" key="1">
    <source>
        <dbReference type="EMBL" id="AFU00128.1"/>
    </source>
</evidence>